<proteinExistence type="predicted"/>
<geneLocation type="plasmid" evidence="1 2">
    <name>pRetIE4771b</name>
</geneLocation>
<reference evidence="1 2" key="1">
    <citation type="submission" date="2013-12" db="EMBL/GenBank/DDBJ databases">
        <title>Complete genome sequence of Rhizobium etli bv. mimosae IE4771.</title>
        <authorList>
            <person name="Bustos P."/>
            <person name="Santamaria R.I."/>
            <person name="Lozano L."/>
            <person name="Ormeno-Orrillo E."/>
            <person name="Rogel M.A."/>
            <person name="Romero D."/>
            <person name="Cevallos M.A."/>
            <person name="Martinez-Romero E."/>
            <person name="Gonzalez V."/>
        </authorList>
    </citation>
    <scope>NUCLEOTIDE SEQUENCE [LARGE SCALE GENOMIC DNA]</scope>
    <source>
        <strain evidence="1 2">IE4771</strain>
        <plasmid evidence="2">Plasmid pRetIE4771b</plasmid>
    </source>
</reference>
<dbReference type="KEGG" id="rei:IE4771_PB00398"/>
<dbReference type="EMBL" id="CP006988">
    <property type="protein sequence ID" value="AIC30124.1"/>
    <property type="molecule type" value="Genomic_DNA"/>
</dbReference>
<dbReference type="AlphaFoldDB" id="A0A060I8X4"/>
<dbReference type="Proteomes" id="UP000027180">
    <property type="component" value="Plasmid pRetIE4771b"/>
</dbReference>
<sequence length="58" mass="6737">MSLSIGVERRELITNRNWASVVESYKVFAVSRDFWMTRLANLFCFLPKSPEALLLDSQ</sequence>
<keyword evidence="1" id="KW-0614">Plasmid</keyword>
<gene>
    <name evidence="1" type="ORF">IE4771_PB00398</name>
</gene>
<accession>A0A060I8X4</accession>
<dbReference type="HOGENOM" id="CLU_2976155_0_0_5"/>
<name>A0A060I8X4_RHIET</name>
<organism evidence="1 2">
    <name type="scientific">Rhizobium etli bv. mimosae str. IE4771</name>
    <dbReference type="NCBI Taxonomy" id="1432050"/>
    <lineage>
        <taxon>Bacteria</taxon>
        <taxon>Pseudomonadati</taxon>
        <taxon>Pseudomonadota</taxon>
        <taxon>Alphaproteobacteria</taxon>
        <taxon>Hyphomicrobiales</taxon>
        <taxon>Rhizobiaceae</taxon>
        <taxon>Rhizobium/Agrobacterium group</taxon>
        <taxon>Rhizobium</taxon>
    </lineage>
</organism>
<evidence type="ECO:0000313" key="1">
    <source>
        <dbReference type="EMBL" id="AIC30124.1"/>
    </source>
</evidence>
<protein>
    <submittedName>
        <fullName evidence="1">Uncharacterized protein</fullName>
    </submittedName>
</protein>
<evidence type="ECO:0000313" key="2">
    <source>
        <dbReference type="Proteomes" id="UP000027180"/>
    </source>
</evidence>